<dbReference type="AlphaFoldDB" id="A0AAV4NAS3"/>
<dbReference type="InterPro" id="IPR001254">
    <property type="entry name" value="Trypsin_dom"/>
</dbReference>
<dbReference type="InterPro" id="IPR009003">
    <property type="entry name" value="Peptidase_S1_PA"/>
</dbReference>
<dbReference type="GO" id="GO:0004252">
    <property type="term" value="F:serine-type endopeptidase activity"/>
    <property type="evidence" value="ECO:0007669"/>
    <property type="project" value="InterPro"/>
</dbReference>
<name>A0AAV4NAS3_CAEEX</name>
<organism evidence="3 4">
    <name type="scientific">Caerostris extrusa</name>
    <name type="common">Bark spider</name>
    <name type="synonym">Caerostris bankana</name>
    <dbReference type="NCBI Taxonomy" id="172846"/>
    <lineage>
        <taxon>Eukaryota</taxon>
        <taxon>Metazoa</taxon>
        <taxon>Ecdysozoa</taxon>
        <taxon>Arthropoda</taxon>
        <taxon>Chelicerata</taxon>
        <taxon>Arachnida</taxon>
        <taxon>Araneae</taxon>
        <taxon>Araneomorphae</taxon>
        <taxon>Entelegynae</taxon>
        <taxon>Araneoidea</taxon>
        <taxon>Araneidae</taxon>
        <taxon>Caerostris</taxon>
    </lineage>
</organism>
<protein>
    <recommendedName>
        <fullName evidence="2">Peptidase S1 domain-containing protein</fullName>
    </recommendedName>
</protein>
<dbReference type="Proteomes" id="UP001054945">
    <property type="component" value="Unassembled WGS sequence"/>
</dbReference>
<dbReference type="Pfam" id="PF00089">
    <property type="entry name" value="Trypsin"/>
    <property type="match status" value="1"/>
</dbReference>
<reference evidence="3 4" key="1">
    <citation type="submission" date="2021-06" db="EMBL/GenBank/DDBJ databases">
        <title>Caerostris extrusa draft genome.</title>
        <authorList>
            <person name="Kono N."/>
            <person name="Arakawa K."/>
        </authorList>
    </citation>
    <scope>NUCLEOTIDE SEQUENCE [LARGE SCALE GENOMIC DNA]</scope>
</reference>
<evidence type="ECO:0000259" key="2">
    <source>
        <dbReference type="Pfam" id="PF00089"/>
    </source>
</evidence>
<evidence type="ECO:0000313" key="4">
    <source>
        <dbReference type="Proteomes" id="UP001054945"/>
    </source>
</evidence>
<comment type="caution">
    <text evidence="3">The sequence shown here is derived from an EMBL/GenBank/DDBJ whole genome shotgun (WGS) entry which is preliminary data.</text>
</comment>
<dbReference type="SUPFAM" id="SSF50494">
    <property type="entry name" value="Trypsin-like serine proteases"/>
    <property type="match status" value="1"/>
</dbReference>
<evidence type="ECO:0000256" key="1">
    <source>
        <dbReference type="ARBA" id="ARBA00023157"/>
    </source>
</evidence>
<dbReference type="PANTHER" id="PTHR24252">
    <property type="entry name" value="ACROSIN-RELATED"/>
    <property type="match status" value="1"/>
</dbReference>
<feature type="domain" description="Peptidase S1" evidence="2">
    <location>
        <begin position="10"/>
        <end position="40"/>
    </location>
</feature>
<gene>
    <name evidence="3" type="primary">AVEN_126778_1</name>
    <name evidence="3" type="ORF">CEXT_335061</name>
</gene>
<accession>A0AAV4NAS3</accession>
<evidence type="ECO:0000313" key="3">
    <source>
        <dbReference type="EMBL" id="GIX80945.1"/>
    </source>
</evidence>
<keyword evidence="1" id="KW-1015">Disulfide bond</keyword>
<dbReference type="PANTHER" id="PTHR24252:SF7">
    <property type="entry name" value="HYALIN"/>
    <property type="match status" value="1"/>
</dbReference>
<dbReference type="InterPro" id="IPR043504">
    <property type="entry name" value="Peptidase_S1_PA_chymotrypsin"/>
</dbReference>
<dbReference type="Gene3D" id="2.40.10.10">
    <property type="entry name" value="Trypsin-like serine proteases"/>
    <property type="match status" value="1"/>
</dbReference>
<sequence length="88" mass="9948">MVQDECHRWSLIGLASWGEGCGTTKFPGVYTRVSHFMEWILKETMDSMTCDAFNEPILYPNLKGNSTIDIAKANFIPQSTLLNPYCNV</sequence>
<keyword evidence="4" id="KW-1185">Reference proteome</keyword>
<dbReference type="EMBL" id="BPLR01003075">
    <property type="protein sequence ID" value="GIX80945.1"/>
    <property type="molecule type" value="Genomic_DNA"/>
</dbReference>
<proteinExistence type="predicted"/>
<dbReference type="GO" id="GO:0006508">
    <property type="term" value="P:proteolysis"/>
    <property type="evidence" value="ECO:0007669"/>
    <property type="project" value="InterPro"/>
</dbReference>